<reference evidence="1" key="1">
    <citation type="submission" date="2018-02" db="EMBL/GenBank/DDBJ databases">
        <title>Rhizophora mucronata_Transcriptome.</title>
        <authorList>
            <person name="Meera S.P."/>
            <person name="Sreeshan A."/>
            <person name="Augustine A."/>
        </authorList>
    </citation>
    <scope>NUCLEOTIDE SEQUENCE</scope>
    <source>
        <tissue evidence="1">Leaf</tissue>
    </source>
</reference>
<protein>
    <submittedName>
        <fullName evidence="1">Uncharacterized protein</fullName>
    </submittedName>
</protein>
<accession>A0A2P2PRG1</accession>
<dbReference type="EMBL" id="GGEC01076807">
    <property type="protein sequence ID" value="MBX57291.1"/>
    <property type="molecule type" value="Transcribed_RNA"/>
</dbReference>
<name>A0A2P2PRG1_RHIMU</name>
<organism evidence="1">
    <name type="scientific">Rhizophora mucronata</name>
    <name type="common">Asiatic mangrove</name>
    <dbReference type="NCBI Taxonomy" id="61149"/>
    <lineage>
        <taxon>Eukaryota</taxon>
        <taxon>Viridiplantae</taxon>
        <taxon>Streptophyta</taxon>
        <taxon>Embryophyta</taxon>
        <taxon>Tracheophyta</taxon>
        <taxon>Spermatophyta</taxon>
        <taxon>Magnoliopsida</taxon>
        <taxon>eudicotyledons</taxon>
        <taxon>Gunneridae</taxon>
        <taxon>Pentapetalae</taxon>
        <taxon>rosids</taxon>
        <taxon>fabids</taxon>
        <taxon>Malpighiales</taxon>
        <taxon>Rhizophoraceae</taxon>
        <taxon>Rhizophora</taxon>
    </lineage>
</organism>
<dbReference type="AlphaFoldDB" id="A0A2P2PRG1"/>
<evidence type="ECO:0000313" key="1">
    <source>
        <dbReference type="EMBL" id="MBX57291.1"/>
    </source>
</evidence>
<proteinExistence type="predicted"/>
<sequence>MIISLLPYAKQVQFSSDINSPT</sequence>